<evidence type="ECO:0000313" key="3">
    <source>
        <dbReference type="Proteomes" id="UP001189429"/>
    </source>
</evidence>
<name>A0ABN9SF74_9DINO</name>
<evidence type="ECO:0000259" key="1">
    <source>
        <dbReference type="PROSITE" id="PS50908"/>
    </source>
</evidence>
<accession>A0ABN9SF74</accession>
<dbReference type="PROSITE" id="PS50908">
    <property type="entry name" value="RWD"/>
    <property type="match status" value="1"/>
</dbReference>
<proteinExistence type="predicted"/>
<keyword evidence="3" id="KW-1185">Reference proteome</keyword>
<dbReference type="InterPro" id="IPR016135">
    <property type="entry name" value="UBQ-conjugating_enzyme/RWD"/>
</dbReference>
<reference evidence="2" key="1">
    <citation type="submission" date="2023-10" db="EMBL/GenBank/DDBJ databases">
        <authorList>
            <person name="Chen Y."/>
            <person name="Shah S."/>
            <person name="Dougan E. K."/>
            <person name="Thang M."/>
            <person name="Chan C."/>
        </authorList>
    </citation>
    <scope>NUCLEOTIDE SEQUENCE [LARGE SCALE GENOMIC DNA]</scope>
</reference>
<protein>
    <recommendedName>
        <fullName evidence="1">RWD domain-containing protein</fullName>
    </recommendedName>
</protein>
<comment type="caution">
    <text evidence="2">The sequence shown here is derived from an EMBL/GenBank/DDBJ whole genome shotgun (WGS) entry which is preliminary data.</text>
</comment>
<dbReference type="Pfam" id="PF05773">
    <property type="entry name" value="RWD"/>
    <property type="match status" value="1"/>
</dbReference>
<feature type="domain" description="RWD" evidence="1">
    <location>
        <begin position="10"/>
        <end position="114"/>
    </location>
</feature>
<gene>
    <name evidence="2" type="ORF">PCOR1329_LOCUS29215</name>
</gene>
<sequence length="160" mass="18227">MSDGQARRRDEADALLAIFGEDFLELSGNSEWRFQYRADSETAVATLICHLPDDYPSCSPPVLVLDGPRRPTEDSEACGQFLTSFVPGQEFGLRLGEFFFFLNSAVTTTMLEIRPMCKFEVLLVQRASRHHTSLRHRLRPLLIPVSLPRQWSTLDQIVAW</sequence>
<dbReference type="SUPFAM" id="SSF54495">
    <property type="entry name" value="UBC-like"/>
    <property type="match status" value="1"/>
</dbReference>
<dbReference type="Proteomes" id="UP001189429">
    <property type="component" value="Unassembled WGS sequence"/>
</dbReference>
<dbReference type="InterPro" id="IPR006575">
    <property type="entry name" value="RWD_dom"/>
</dbReference>
<evidence type="ECO:0000313" key="2">
    <source>
        <dbReference type="EMBL" id="CAK0830632.1"/>
    </source>
</evidence>
<dbReference type="EMBL" id="CAUYUJ010010968">
    <property type="protein sequence ID" value="CAK0830632.1"/>
    <property type="molecule type" value="Genomic_DNA"/>
</dbReference>
<organism evidence="2 3">
    <name type="scientific">Prorocentrum cordatum</name>
    <dbReference type="NCBI Taxonomy" id="2364126"/>
    <lineage>
        <taxon>Eukaryota</taxon>
        <taxon>Sar</taxon>
        <taxon>Alveolata</taxon>
        <taxon>Dinophyceae</taxon>
        <taxon>Prorocentrales</taxon>
        <taxon>Prorocentraceae</taxon>
        <taxon>Prorocentrum</taxon>
    </lineage>
</organism>
<dbReference type="Gene3D" id="3.10.110.10">
    <property type="entry name" value="Ubiquitin Conjugating Enzyme"/>
    <property type="match status" value="1"/>
</dbReference>